<organism evidence="1 2">
    <name type="scientific">Serendipita indica (strain DSM 11827)</name>
    <name type="common">Root endophyte fungus</name>
    <name type="synonym">Piriformospora indica</name>
    <dbReference type="NCBI Taxonomy" id="1109443"/>
    <lineage>
        <taxon>Eukaryota</taxon>
        <taxon>Fungi</taxon>
        <taxon>Dikarya</taxon>
        <taxon>Basidiomycota</taxon>
        <taxon>Agaricomycotina</taxon>
        <taxon>Agaricomycetes</taxon>
        <taxon>Sebacinales</taxon>
        <taxon>Serendipitaceae</taxon>
        <taxon>Serendipita</taxon>
    </lineage>
</organism>
<dbReference type="InParanoid" id="G4TQH3"/>
<gene>
    <name evidence="1" type="ORF">PIIN_07518</name>
</gene>
<dbReference type="EMBL" id="CAFZ01000235">
    <property type="protein sequence ID" value="CCA73566.1"/>
    <property type="molecule type" value="Genomic_DNA"/>
</dbReference>
<keyword evidence="2" id="KW-1185">Reference proteome</keyword>
<proteinExistence type="predicted"/>
<dbReference type="HOGENOM" id="CLU_1917873_0_0_1"/>
<accession>G4TQH3</accession>
<sequence length="132" mass="14663">MASRGHGYLYRGSPPTPRAKLTLHRHPLNIPALLCSAPTHVWTRLRLNRILARQAKSPVSAIGPRHLRSVLLELYSYICGGSKGALWDVIREQALYATLGPQRTRCLSKTEHSGLPMALMTSKISVDFGKDH</sequence>
<dbReference type="Proteomes" id="UP000007148">
    <property type="component" value="Unassembled WGS sequence"/>
</dbReference>
<reference evidence="1 2" key="1">
    <citation type="journal article" date="2011" name="PLoS Pathog.">
        <title>Endophytic Life Strategies Decoded by Genome and Transcriptome Analyses of the Mutualistic Root Symbiont Piriformospora indica.</title>
        <authorList>
            <person name="Zuccaro A."/>
            <person name="Lahrmann U."/>
            <person name="Guldener U."/>
            <person name="Langen G."/>
            <person name="Pfiffi S."/>
            <person name="Biedenkopf D."/>
            <person name="Wong P."/>
            <person name="Samans B."/>
            <person name="Grimm C."/>
            <person name="Basiewicz M."/>
            <person name="Murat C."/>
            <person name="Martin F."/>
            <person name="Kogel K.H."/>
        </authorList>
    </citation>
    <scope>NUCLEOTIDE SEQUENCE [LARGE SCALE GENOMIC DNA]</scope>
    <source>
        <strain evidence="1 2">DSM 11827</strain>
    </source>
</reference>
<evidence type="ECO:0000313" key="1">
    <source>
        <dbReference type="EMBL" id="CCA73566.1"/>
    </source>
</evidence>
<protein>
    <submittedName>
        <fullName evidence="1">Uncharacterized protein</fullName>
    </submittedName>
</protein>
<dbReference type="AlphaFoldDB" id="G4TQH3"/>
<comment type="caution">
    <text evidence="1">The sequence shown here is derived from an EMBL/GenBank/DDBJ whole genome shotgun (WGS) entry which is preliminary data.</text>
</comment>
<evidence type="ECO:0000313" key="2">
    <source>
        <dbReference type="Proteomes" id="UP000007148"/>
    </source>
</evidence>
<name>G4TQH3_SERID</name>